<sequence>MDFTLDNPLTGDGNCGPEASVRRDTVSSILQLSCGLDPSLSYLAINYLDRFLSSHRLLAPKPWILRLLAVSCMALASKMLKMGTPFATLQGDNGGLILETSTIQRMETVILSALKWRMRSVTPFSFIPFFISGLKLEKSSSTRTLKDRALEIILKAQHDVRLLEFKPSLNAASALLVAAQELLPSLFRVFETDILSCSFVNKEELSACLEAMQDLTTDGYESGVEDQESSGGTPTTVLGCRHFLFSDSETANGETESAPTKRRKTQ</sequence>
<proteinExistence type="predicted"/>
<organism evidence="1 2">
    <name type="scientific">Melastoma candidum</name>
    <dbReference type="NCBI Taxonomy" id="119954"/>
    <lineage>
        <taxon>Eukaryota</taxon>
        <taxon>Viridiplantae</taxon>
        <taxon>Streptophyta</taxon>
        <taxon>Embryophyta</taxon>
        <taxon>Tracheophyta</taxon>
        <taxon>Spermatophyta</taxon>
        <taxon>Magnoliopsida</taxon>
        <taxon>eudicotyledons</taxon>
        <taxon>Gunneridae</taxon>
        <taxon>Pentapetalae</taxon>
        <taxon>rosids</taxon>
        <taxon>malvids</taxon>
        <taxon>Myrtales</taxon>
        <taxon>Melastomataceae</taxon>
        <taxon>Melastomatoideae</taxon>
        <taxon>Melastomateae</taxon>
        <taxon>Melastoma</taxon>
    </lineage>
</organism>
<dbReference type="EMBL" id="CM042889">
    <property type="protein sequence ID" value="KAI4319830.1"/>
    <property type="molecule type" value="Genomic_DNA"/>
</dbReference>
<comment type="caution">
    <text evidence="1">The sequence shown here is derived from an EMBL/GenBank/DDBJ whole genome shotgun (WGS) entry which is preliminary data.</text>
</comment>
<accession>A0ACB9M7V9</accession>
<dbReference type="Proteomes" id="UP001057402">
    <property type="component" value="Chromosome 10"/>
</dbReference>
<keyword evidence="2" id="KW-1185">Reference proteome</keyword>
<protein>
    <submittedName>
        <fullName evidence="1">Uncharacterized protein</fullName>
    </submittedName>
</protein>
<evidence type="ECO:0000313" key="2">
    <source>
        <dbReference type="Proteomes" id="UP001057402"/>
    </source>
</evidence>
<gene>
    <name evidence="1" type="ORF">MLD38_033383</name>
</gene>
<name>A0ACB9M7V9_9MYRT</name>
<evidence type="ECO:0000313" key="1">
    <source>
        <dbReference type="EMBL" id="KAI4319830.1"/>
    </source>
</evidence>
<reference evidence="2" key="1">
    <citation type="journal article" date="2023" name="Front. Plant Sci.">
        <title>Chromosomal-level genome assembly of Melastoma candidum provides insights into trichome evolution.</title>
        <authorList>
            <person name="Zhong Y."/>
            <person name="Wu W."/>
            <person name="Sun C."/>
            <person name="Zou P."/>
            <person name="Liu Y."/>
            <person name="Dai S."/>
            <person name="Zhou R."/>
        </authorList>
    </citation>
    <scope>NUCLEOTIDE SEQUENCE [LARGE SCALE GENOMIC DNA]</scope>
</reference>